<dbReference type="AlphaFoldDB" id="F8A913"/>
<keyword evidence="2" id="KW-0472">Membrane</keyword>
<evidence type="ECO:0000256" key="1">
    <source>
        <dbReference type="SAM" id="Coils"/>
    </source>
</evidence>
<keyword evidence="2" id="KW-0812">Transmembrane</keyword>
<dbReference type="STRING" id="667014.Thein_1273"/>
<name>F8A913_THEID</name>
<organism evidence="3 4">
    <name type="scientific">Thermodesulfatator indicus (strain DSM 15286 / JCM 11887 / CIR29812)</name>
    <dbReference type="NCBI Taxonomy" id="667014"/>
    <lineage>
        <taxon>Bacteria</taxon>
        <taxon>Pseudomonadati</taxon>
        <taxon>Thermodesulfobacteriota</taxon>
        <taxon>Thermodesulfobacteria</taxon>
        <taxon>Thermodesulfobacteriales</taxon>
        <taxon>Thermodesulfatatoraceae</taxon>
        <taxon>Thermodesulfatator</taxon>
    </lineage>
</organism>
<feature type="transmembrane region" description="Helical" evidence="2">
    <location>
        <begin position="79"/>
        <end position="104"/>
    </location>
</feature>
<keyword evidence="4" id="KW-1185">Reference proteome</keyword>
<reference evidence="3 4" key="2">
    <citation type="journal article" date="2012" name="Stand. Genomic Sci.">
        <title>Complete genome sequence of the thermophilic sulfate-reducing ocean bacterium Thermodesulfatator indicus type strain (CIR29812(T)).</title>
        <authorList>
            <person name="Anderson I."/>
            <person name="Saunders E."/>
            <person name="Lapidus A."/>
            <person name="Nolan M."/>
            <person name="Lucas S."/>
            <person name="Tice H."/>
            <person name="Del Rio T.G."/>
            <person name="Cheng J.F."/>
            <person name="Han C."/>
            <person name="Tapia R."/>
            <person name="Goodwin L.A."/>
            <person name="Pitluck S."/>
            <person name="Liolios K."/>
            <person name="Mavromatis K."/>
            <person name="Pagani I."/>
            <person name="Ivanova N."/>
            <person name="Mikhailova N."/>
            <person name="Pati A."/>
            <person name="Chen A."/>
            <person name="Palaniappan K."/>
            <person name="Land M."/>
            <person name="Hauser L."/>
            <person name="Jeffries C.D."/>
            <person name="Chang Y.J."/>
            <person name="Brambilla E.M."/>
            <person name="Rohde M."/>
            <person name="Spring S."/>
            <person name="Goker M."/>
            <person name="Detter J.C."/>
            <person name="Woyke T."/>
            <person name="Bristow J."/>
            <person name="Eisen J.A."/>
            <person name="Markowitz V."/>
            <person name="Hugenholtz P."/>
            <person name="Kyrpides N.C."/>
            <person name="Klenk H.P."/>
        </authorList>
    </citation>
    <scope>NUCLEOTIDE SEQUENCE [LARGE SCALE GENOMIC DNA]</scope>
    <source>
        <strain evidence="4">DSM 15286 / JCM 11887 / CIR29812</strain>
    </source>
</reference>
<dbReference type="Proteomes" id="UP000006793">
    <property type="component" value="Chromosome"/>
</dbReference>
<dbReference type="PaxDb" id="667014-Thein_1273"/>
<dbReference type="KEGG" id="tid:Thein_1273"/>
<evidence type="ECO:0000313" key="3">
    <source>
        <dbReference type="EMBL" id="AEH45141.1"/>
    </source>
</evidence>
<dbReference type="InParanoid" id="F8A913"/>
<reference evidence="4" key="1">
    <citation type="submission" date="2011-04" db="EMBL/GenBank/DDBJ databases">
        <title>The complete genome of Thermodesulfatator indicus DSM 15286.</title>
        <authorList>
            <person name="Lucas S."/>
            <person name="Copeland A."/>
            <person name="Lapidus A."/>
            <person name="Bruce D."/>
            <person name="Goodwin L."/>
            <person name="Pitluck S."/>
            <person name="Peters L."/>
            <person name="Kyrpides N."/>
            <person name="Mavromatis K."/>
            <person name="Pagani I."/>
            <person name="Ivanova N."/>
            <person name="Saunders L."/>
            <person name="Detter J.C."/>
            <person name="Tapia R."/>
            <person name="Han C."/>
            <person name="Land M."/>
            <person name="Hauser L."/>
            <person name="Markowitz V."/>
            <person name="Cheng J.-F."/>
            <person name="Hugenholtz P."/>
            <person name="Woyke T."/>
            <person name="Wu D."/>
            <person name="Spring S."/>
            <person name="Schroeder M."/>
            <person name="Brambilla E."/>
            <person name="Klenk H.-P."/>
            <person name="Eisen J.A."/>
        </authorList>
    </citation>
    <scope>NUCLEOTIDE SEQUENCE [LARGE SCALE GENOMIC DNA]</scope>
    <source>
        <strain evidence="4">DSM 15286 / JCM 11887 / CIR29812</strain>
    </source>
</reference>
<feature type="transmembrane region" description="Helical" evidence="2">
    <location>
        <begin position="186"/>
        <end position="206"/>
    </location>
</feature>
<evidence type="ECO:0000313" key="4">
    <source>
        <dbReference type="Proteomes" id="UP000006793"/>
    </source>
</evidence>
<evidence type="ECO:0000256" key="2">
    <source>
        <dbReference type="SAM" id="Phobius"/>
    </source>
</evidence>
<feature type="transmembrane region" description="Helical" evidence="2">
    <location>
        <begin position="36"/>
        <end position="59"/>
    </location>
</feature>
<proteinExistence type="predicted"/>
<feature type="coiled-coil region" evidence="1">
    <location>
        <begin position="129"/>
        <end position="174"/>
    </location>
</feature>
<keyword evidence="1" id="KW-0175">Coiled coil</keyword>
<sequence length="215" mass="25467">MRTSNNALQWTPIPLRSIAPLSLVVRMFIDRKTKGYLIIAIFLVVIFLVFNFTNLWKYYVDFIYKNIFQFLGFNKLHPYVGISLLIILIYGPCLILGFVIGKIFQYYITSPLFKYKEHLEALIQSYKNLKDALLVIEDLQKDIKGKLEEYEKIKKEIETAKELANQNRKKLKDMIDYISGSRWQKFIAYFISYILGILSAMTYDYLKNIIQHLYK</sequence>
<accession>F8A913</accession>
<gene>
    <name evidence="3" type="ordered locus">Thein_1273</name>
</gene>
<dbReference type="EMBL" id="CP002683">
    <property type="protein sequence ID" value="AEH45141.1"/>
    <property type="molecule type" value="Genomic_DNA"/>
</dbReference>
<dbReference type="HOGENOM" id="CLU_1282704_0_0_0"/>
<keyword evidence="2" id="KW-1133">Transmembrane helix</keyword>
<protein>
    <submittedName>
        <fullName evidence="3">Uncharacterized protein</fullName>
    </submittedName>
</protein>